<comment type="caution">
    <text evidence="10">The sequence shown here is derived from an EMBL/GenBank/DDBJ whole genome shotgun (WGS) entry which is preliminary data.</text>
</comment>
<evidence type="ECO:0000256" key="5">
    <source>
        <dbReference type="ARBA" id="ARBA00022692"/>
    </source>
</evidence>
<evidence type="ECO:0000256" key="4">
    <source>
        <dbReference type="ARBA" id="ARBA00022519"/>
    </source>
</evidence>
<keyword evidence="4" id="KW-0997">Cell inner membrane</keyword>
<accession>A0ABV8ZR78</accession>
<sequence>MILDWQAFTPWQALLGGVLIGLAAAWLALLHGRVAGISGMVSGLLERRTDWRARLAFVLGLMATPGLWLLAVGGLPVSLVEAGGGRLLLAGILVGVGTRLASGCTSGHGVCGLARLSPRSLAATMAFMCAGFVTVAMFRHWGA</sequence>
<proteinExistence type="inferred from homology"/>
<dbReference type="PANTHER" id="PTHR30574">
    <property type="entry name" value="INNER MEMBRANE PROTEIN YEDE"/>
    <property type="match status" value="1"/>
</dbReference>
<dbReference type="Proteomes" id="UP001595999">
    <property type="component" value="Unassembled WGS sequence"/>
</dbReference>
<evidence type="ECO:0000313" key="11">
    <source>
        <dbReference type="Proteomes" id="UP001595999"/>
    </source>
</evidence>
<evidence type="ECO:0000256" key="2">
    <source>
        <dbReference type="ARBA" id="ARBA00022448"/>
    </source>
</evidence>
<dbReference type="RefSeq" id="WP_231460766.1">
    <property type="nucleotide sequence ID" value="NZ_JAJOHW010000005.1"/>
</dbReference>
<evidence type="ECO:0000313" key="10">
    <source>
        <dbReference type="EMBL" id="MFC4489447.1"/>
    </source>
</evidence>
<feature type="transmembrane region" description="Helical" evidence="9">
    <location>
        <begin position="12"/>
        <end position="30"/>
    </location>
</feature>
<feature type="transmembrane region" description="Helical" evidence="9">
    <location>
        <begin position="51"/>
        <end position="71"/>
    </location>
</feature>
<feature type="transmembrane region" description="Helical" evidence="9">
    <location>
        <begin position="121"/>
        <end position="141"/>
    </location>
</feature>
<comment type="similarity">
    <text evidence="8">Belongs to the TsuA/YedE (TC 9.B.102) family.</text>
</comment>
<keyword evidence="7 9" id="KW-0472">Membrane</keyword>
<evidence type="ECO:0000256" key="6">
    <source>
        <dbReference type="ARBA" id="ARBA00022989"/>
    </source>
</evidence>
<organism evidence="10 11">
    <name type="scientific">Chromobacterium aquaticum</name>
    <dbReference type="NCBI Taxonomy" id="467180"/>
    <lineage>
        <taxon>Bacteria</taxon>
        <taxon>Pseudomonadati</taxon>
        <taxon>Pseudomonadota</taxon>
        <taxon>Betaproteobacteria</taxon>
        <taxon>Neisseriales</taxon>
        <taxon>Chromobacteriaceae</taxon>
        <taxon>Chromobacterium</taxon>
    </lineage>
</organism>
<reference evidence="11" key="1">
    <citation type="journal article" date="2019" name="Int. J. Syst. Evol. Microbiol.">
        <title>The Global Catalogue of Microorganisms (GCM) 10K type strain sequencing project: providing services to taxonomists for standard genome sequencing and annotation.</title>
        <authorList>
            <consortium name="The Broad Institute Genomics Platform"/>
            <consortium name="The Broad Institute Genome Sequencing Center for Infectious Disease"/>
            <person name="Wu L."/>
            <person name="Ma J."/>
        </authorList>
    </citation>
    <scope>NUCLEOTIDE SEQUENCE [LARGE SCALE GENOMIC DNA]</scope>
    <source>
        <strain evidence="11">CGMCC 4.7608</strain>
    </source>
</reference>
<keyword evidence="5 9" id="KW-0812">Transmembrane</keyword>
<keyword evidence="3" id="KW-1003">Cell membrane</keyword>
<name>A0ABV8ZR78_9NEIS</name>
<evidence type="ECO:0000256" key="9">
    <source>
        <dbReference type="SAM" id="Phobius"/>
    </source>
</evidence>
<keyword evidence="2" id="KW-0813">Transport</keyword>
<evidence type="ECO:0000256" key="3">
    <source>
        <dbReference type="ARBA" id="ARBA00022475"/>
    </source>
</evidence>
<dbReference type="InterPro" id="IPR007272">
    <property type="entry name" value="Sulf_transp_TsuA/YedE"/>
</dbReference>
<evidence type="ECO:0000256" key="7">
    <source>
        <dbReference type="ARBA" id="ARBA00023136"/>
    </source>
</evidence>
<evidence type="ECO:0000256" key="1">
    <source>
        <dbReference type="ARBA" id="ARBA00004429"/>
    </source>
</evidence>
<protein>
    <submittedName>
        <fullName evidence="10">YeeE/YedE family protein</fullName>
    </submittedName>
</protein>
<dbReference type="EMBL" id="JBHSEK010000003">
    <property type="protein sequence ID" value="MFC4489447.1"/>
    <property type="molecule type" value="Genomic_DNA"/>
</dbReference>
<comment type="subcellular location">
    <subcellularLocation>
        <location evidence="1">Cell inner membrane</location>
        <topology evidence="1">Multi-pass membrane protein</topology>
    </subcellularLocation>
</comment>
<evidence type="ECO:0000256" key="8">
    <source>
        <dbReference type="ARBA" id="ARBA00035655"/>
    </source>
</evidence>
<feature type="transmembrane region" description="Helical" evidence="9">
    <location>
        <begin position="83"/>
        <end position="101"/>
    </location>
</feature>
<dbReference type="PANTHER" id="PTHR30574:SF1">
    <property type="entry name" value="SULPHUR TRANSPORT DOMAIN-CONTAINING PROTEIN"/>
    <property type="match status" value="1"/>
</dbReference>
<gene>
    <name evidence="10" type="ORF">ACFO0R_07415</name>
</gene>
<keyword evidence="6 9" id="KW-1133">Transmembrane helix</keyword>
<keyword evidence="11" id="KW-1185">Reference proteome</keyword>